<evidence type="ECO:0000259" key="2">
    <source>
        <dbReference type="Pfam" id="PF22725"/>
    </source>
</evidence>
<dbReference type="InterPro" id="IPR000683">
    <property type="entry name" value="Gfo/Idh/MocA-like_OxRdtase_N"/>
</dbReference>
<dbReference type="GO" id="GO:0000166">
    <property type="term" value="F:nucleotide binding"/>
    <property type="evidence" value="ECO:0007669"/>
    <property type="project" value="InterPro"/>
</dbReference>
<dbReference type="Pfam" id="PF22725">
    <property type="entry name" value="GFO_IDH_MocA_C3"/>
    <property type="match status" value="1"/>
</dbReference>
<gene>
    <name evidence="3" type="ORF">PBLR_10605</name>
</gene>
<evidence type="ECO:0000313" key="4">
    <source>
        <dbReference type="Proteomes" id="UP000304148"/>
    </source>
</evidence>
<organism evidence="3 4">
    <name type="scientific">Paenibacillus alvei</name>
    <name type="common">Bacillus alvei</name>
    <dbReference type="NCBI Taxonomy" id="44250"/>
    <lineage>
        <taxon>Bacteria</taxon>
        <taxon>Bacillati</taxon>
        <taxon>Bacillota</taxon>
        <taxon>Bacilli</taxon>
        <taxon>Bacillales</taxon>
        <taxon>Paenibacillaceae</taxon>
        <taxon>Paenibacillus</taxon>
    </lineage>
</organism>
<dbReference type="Proteomes" id="UP000304148">
    <property type="component" value="Chromosome"/>
</dbReference>
<dbReference type="Pfam" id="PF01408">
    <property type="entry name" value="GFO_IDH_MocA"/>
    <property type="match status" value="1"/>
</dbReference>
<name>A0A383R509_PAEAL</name>
<dbReference type="PANTHER" id="PTHR43249">
    <property type="entry name" value="UDP-N-ACETYL-2-AMINO-2-DEOXY-D-GLUCURONATE OXIDASE"/>
    <property type="match status" value="1"/>
</dbReference>
<dbReference type="Gene3D" id="3.40.50.720">
    <property type="entry name" value="NAD(P)-binding Rossmann-like Domain"/>
    <property type="match status" value="1"/>
</dbReference>
<sequence>MTSFESSQPLRVGVVSTGNIFRGAHMPAFLSNPHVQIVAVCDPHKPSACEVADQIGQVRVYEDWQEMLEHEELDIVDICSPNYLHAPVAIAALEKGLHVFCEKPDATNPEDAVRMQQAAEKSGKVLMVMRNNRFRSRSQFLKQYIDEGQMGQIYTGRCGWVRRYGIPGAGGWFTTKSKSGGGPLIDLGVHMIDLAIWLMGNPKPVAVSGATYGHFMDKAAPSGSRDTFNVEDLATGFIRFDNGATLQLEVSWASHIEKEQSFVELRGTQAGFSLQDNELQMFTVAAGKHMNMKPEGFTDGSGHKENVDHFVDVILGKADPIFTPEQGVDMIRILNAIYESAELGQEVRLSL</sequence>
<dbReference type="PANTHER" id="PTHR43249:SF1">
    <property type="entry name" value="D-GLUCOSIDE 3-DEHYDROGENASE"/>
    <property type="match status" value="1"/>
</dbReference>
<dbReference type="SUPFAM" id="SSF55347">
    <property type="entry name" value="Glyceraldehyde-3-phosphate dehydrogenase-like, C-terminal domain"/>
    <property type="match status" value="1"/>
</dbReference>
<accession>A0A383R509</accession>
<dbReference type="EMBL" id="LS992241">
    <property type="protein sequence ID" value="SYX82185.1"/>
    <property type="molecule type" value="Genomic_DNA"/>
</dbReference>
<feature type="domain" description="Gfo/Idh/MocA-like oxidoreductase N-terminal" evidence="1">
    <location>
        <begin position="10"/>
        <end position="128"/>
    </location>
</feature>
<evidence type="ECO:0000313" key="3">
    <source>
        <dbReference type="EMBL" id="SYX82185.1"/>
    </source>
</evidence>
<dbReference type="InterPro" id="IPR036291">
    <property type="entry name" value="NAD(P)-bd_dom_sf"/>
</dbReference>
<evidence type="ECO:0000259" key="1">
    <source>
        <dbReference type="Pfam" id="PF01408"/>
    </source>
</evidence>
<feature type="domain" description="GFO/IDH/MocA-like oxidoreductase" evidence="2">
    <location>
        <begin position="140"/>
        <end position="271"/>
    </location>
</feature>
<dbReference type="SUPFAM" id="SSF51735">
    <property type="entry name" value="NAD(P)-binding Rossmann-fold domains"/>
    <property type="match status" value="1"/>
</dbReference>
<proteinExistence type="predicted"/>
<dbReference type="RefSeq" id="WP_138184621.1">
    <property type="nucleotide sequence ID" value="NZ_LS992241.1"/>
</dbReference>
<reference evidence="4" key="1">
    <citation type="submission" date="2018-08" db="EMBL/GenBank/DDBJ databases">
        <authorList>
            <person name="Chevrot R."/>
        </authorList>
    </citation>
    <scope>NUCLEOTIDE SEQUENCE [LARGE SCALE GENOMIC DNA]</scope>
</reference>
<dbReference type="Gene3D" id="3.30.360.10">
    <property type="entry name" value="Dihydrodipicolinate Reductase, domain 2"/>
    <property type="match status" value="1"/>
</dbReference>
<dbReference type="InterPro" id="IPR052515">
    <property type="entry name" value="Gfo/Idh/MocA_Oxidoreductase"/>
</dbReference>
<protein>
    <submittedName>
        <fullName evidence="3">Oxidoreductase domain-containing protein</fullName>
    </submittedName>
</protein>
<dbReference type="AlphaFoldDB" id="A0A383R509"/>
<dbReference type="InterPro" id="IPR055170">
    <property type="entry name" value="GFO_IDH_MocA-like_dom"/>
</dbReference>